<feature type="chain" id="PRO_5045921249" evidence="1">
    <location>
        <begin position="20"/>
        <end position="202"/>
    </location>
</feature>
<accession>A0ABU3VKX1</accession>
<organism evidence="2 3">
    <name type="scientific">Sedimentitalea todarodis</name>
    <dbReference type="NCBI Taxonomy" id="1631240"/>
    <lineage>
        <taxon>Bacteria</taxon>
        <taxon>Pseudomonadati</taxon>
        <taxon>Pseudomonadota</taxon>
        <taxon>Alphaproteobacteria</taxon>
        <taxon>Rhodobacterales</taxon>
        <taxon>Paracoccaceae</taxon>
        <taxon>Sedimentitalea</taxon>
    </lineage>
</organism>
<keyword evidence="1" id="KW-0732">Signal</keyword>
<evidence type="ECO:0000256" key="1">
    <source>
        <dbReference type="SAM" id="SignalP"/>
    </source>
</evidence>
<protein>
    <submittedName>
        <fullName evidence="2">Uncharacterized protein</fullName>
    </submittedName>
</protein>
<sequence length="202" mass="21672">MRLDFCALVLLLTSSIGFADEIARNDFINRLNDELEADGVTVESFERSEPFWDSSSEYQMKAPILDISVPEYGVAAVDGNGEIIQVFGPSVSTIKASDGSIKGVMGFIADAGTKFSVIGADKYTAIVTQASSELGLDGGFKRAVRTMRNATNYIAAEFCSSPARPSEITMSLSADFKLVFGASGGTTAKWEIDKTCTRFGEN</sequence>
<dbReference type="Proteomes" id="UP001255416">
    <property type="component" value="Unassembled WGS sequence"/>
</dbReference>
<proteinExistence type="predicted"/>
<name>A0ABU3VKX1_9RHOB</name>
<comment type="caution">
    <text evidence="2">The sequence shown here is derived from an EMBL/GenBank/DDBJ whole genome shotgun (WGS) entry which is preliminary data.</text>
</comment>
<reference evidence="3" key="1">
    <citation type="submission" date="2023-05" db="EMBL/GenBank/DDBJ databases">
        <title>Sedimentitalea sp. nov. JM2-8.</title>
        <authorList>
            <person name="Huang J."/>
        </authorList>
    </citation>
    <scope>NUCLEOTIDE SEQUENCE [LARGE SCALE GENOMIC DNA]</scope>
    <source>
        <strain evidence="3">KHS03</strain>
    </source>
</reference>
<dbReference type="EMBL" id="JASMWN010000032">
    <property type="protein sequence ID" value="MDU9006842.1"/>
    <property type="molecule type" value="Genomic_DNA"/>
</dbReference>
<evidence type="ECO:0000313" key="2">
    <source>
        <dbReference type="EMBL" id="MDU9006842.1"/>
    </source>
</evidence>
<keyword evidence="3" id="KW-1185">Reference proteome</keyword>
<feature type="signal peptide" evidence="1">
    <location>
        <begin position="1"/>
        <end position="19"/>
    </location>
</feature>
<gene>
    <name evidence="2" type="ORF">QO231_23695</name>
</gene>
<dbReference type="RefSeq" id="WP_316782206.1">
    <property type="nucleotide sequence ID" value="NZ_JASMWN010000032.1"/>
</dbReference>
<evidence type="ECO:0000313" key="3">
    <source>
        <dbReference type="Proteomes" id="UP001255416"/>
    </source>
</evidence>